<evidence type="ECO:0000256" key="1">
    <source>
        <dbReference type="SAM" id="Phobius"/>
    </source>
</evidence>
<accession>A0ABV7RCT0</accession>
<keyword evidence="1" id="KW-0812">Transmembrane</keyword>
<keyword evidence="1" id="KW-1133">Transmembrane helix</keyword>
<keyword evidence="1" id="KW-0472">Membrane</keyword>
<sequence>MQALILLAPCLIQLWFFLHTADAPAGRARLAAPLLYVGLPLVVLLYGRYGMAAAVGMLPRLVNFAGLAALACGALLLPPLLRRRRKNAHV</sequence>
<gene>
    <name evidence="2" type="ORF">ACFOLG_02770</name>
</gene>
<protein>
    <submittedName>
        <fullName evidence="2">Uncharacterized protein</fullName>
    </submittedName>
</protein>
<feature type="transmembrane region" description="Helical" evidence="1">
    <location>
        <begin position="30"/>
        <end position="49"/>
    </location>
</feature>
<dbReference type="EMBL" id="JBHRXN010000007">
    <property type="protein sequence ID" value="MFC3531096.1"/>
    <property type="molecule type" value="Genomic_DNA"/>
</dbReference>
<comment type="caution">
    <text evidence="2">The sequence shown here is derived from an EMBL/GenBank/DDBJ whole genome shotgun (WGS) entry which is preliminary data.</text>
</comment>
<evidence type="ECO:0000313" key="3">
    <source>
        <dbReference type="Proteomes" id="UP001595741"/>
    </source>
</evidence>
<reference evidence="3" key="1">
    <citation type="journal article" date="2019" name="Int. J. Syst. Evol. Microbiol.">
        <title>The Global Catalogue of Microorganisms (GCM) 10K type strain sequencing project: providing services to taxonomists for standard genome sequencing and annotation.</title>
        <authorList>
            <consortium name="The Broad Institute Genomics Platform"/>
            <consortium name="The Broad Institute Genome Sequencing Center for Infectious Disease"/>
            <person name="Wu L."/>
            <person name="Ma J."/>
        </authorList>
    </citation>
    <scope>NUCLEOTIDE SEQUENCE [LARGE SCALE GENOMIC DNA]</scope>
    <source>
        <strain evidence="3">KCTC 42742</strain>
    </source>
</reference>
<keyword evidence="3" id="KW-1185">Reference proteome</keyword>
<organism evidence="2 3">
    <name type="scientific">Vogesella facilis</name>
    <dbReference type="NCBI Taxonomy" id="1655232"/>
    <lineage>
        <taxon>Bacteria</taxon>
        <taxon>Pseudomonadati</taxon>
        <taxon>Pseudomonadota</taxon>
        <taxon>Betaproteobacteria</taxon>
        <taxon>Neisseriales</taxon>
        <taxon>Chromobacteriaceae</taxon>
        <taxon>Vogesella</taxon>
    </lineage>
</organism>
<feature type="transmembrane region" description="Helical" evidence="1">
    <location>
        <begin position="61"/>
        <end position="81"/>
    </location>
</feature>
<dbReference type="RefSeq" id="WP_386088127.1">
    <property type="nucleotide sequence ID" value="NZ_JBHRXN010000007.1"/>
</dbReference>
<dbReference type="Proteomes" id="UP001595741">
    <property type="component" value="Unassembled WGS sequence"/>
</dbReference>
<evidence type="ECO:0000313" key="2">
    <source>
        <dbReference type="EMBL" id="MFC3531096.1"/>
    </source>
</evidence>
<proteinExistence type="predicted"/>
<name>A0ABV7RCT0_9NEIS</name>